<protein>
    <submittedName>
        <fullName evidence="2">Uncharacterized protein</fullName>
    </submittedName>
</protein>
<sequence length="233" mass="26895">MFFFPIQTVFELNRRIRKTNVLTKFHEDWANIRNCPPPGGHAFPPIMTIFELVLDIYKIDAKIFTSRVKMTPFPGGHVCLPIRMIFEFNRRIQIMKIGTKISEIFHYKHIEKTAPPPGGHVFSPIWIIFVFVRDINEINVLTKNTNLPPGGHTNILTKLHEDWASNVTSTVFKSFELGRVIIGTNVLTPVHEDRTINVASIVFISQNVDDERRTTHDGQKMIPKAHHEHVELR</sequence>
<keyword evidence="3" id="KW-1185">Reference proteome</keyword>
<gene>
    <name evidence="2" type="ORF">DPMN_055514</name>
</gene>
<dbReference type="EMBL" id="JAIWYP010000012">
    <property type="protein sequence ID" value="KAH3729543.1"/>
    <property type="molecule type" value="Genomic_DNA"/>
</dbReference>
<dbReference type="AlphaFoldDB" id="A0A9D4CQ41"/>
<reference evidence="2" key="1">
    <citation type="journal article" date="2019" name="bioRxiv">
        <title>The Genome of the Zebra Mussel, Dreissena polymorpha: A Resource for Invasive Species Research.</title>
        <authorList>
            <person name="McCartney M.A."/>
            <person name="Auch B."/>
            <person name="Kono T."/>
            <person name="Mallez S."/>
            <person name="Zhang Y."/>
            <person name="Obille A."/>
            <person name="Becker A."/>
            <person name="Abrahante J.E."/>
            <person name="Garbe J."/>
            <person name="Badalamenti J.P."/>
            <person name="Herman A."/>
            <person name="Mangelson H."/>
            <person name="Liachko I."/>
            <person name="Sullivan S."/>
            <person name="Sone E.D."/>
            <person name="Koren S."/>
            <person name="Silverstein K.A.T."/>
            <person name="Beckman K.B."/>
            <person name="Gohl D.M."/>
        </authorList>
    </citation>
    <scope>NUCLEOTIDE SEQUENCE</scope>
    <source>
        <strain evidence="2">Duluth1</strain>
        <tissue evidence="2">Whole animal</tissue>
    </source>
</reference>
<dbReference type="Proteomes" id="UP000828390">
    <property type="component" value="Unassembled WGS sequence"/>
</dbReference>
<reference evidence="2" key="2">
    <citation type="submission" date="2020-11" db="EMBL/GenBank/DDBJ databases">
        <authorList>
            <person name="McCartney M.A."/>
            <person name="Auch B."/>
            <person name="Kono T."/>
            <person name="Mallez S."/>
            <person name="Becker A."/>
            <person name="Gohl D.M."/>
            <person name="Silverstein K.A.T."/>
            <person name="Koren S."/>
            <person name="Bechman K.B."/>
            <person name="Herman A."/>
            <person name="Abrahante J.E."/>
            <person name="Garbe J."/>
        </authorList>
    </citation>
    <scope>NUCLEOTIDE SEQUENCE</scope>
    <source>
        <strain evidence="2">Duluth1</strain>
        <tissue evidence="2">Whole animal</tissue>
    </source>
</reference>
<evidence type="ECO:0000313" key="3">
    <source>
        <dbReference type="Proteomes" id="UP000828390"/>
    </source>
</evidence>
<evidence type="ECO:0000313" key="2">
    <source>
        <dbReference type="EMBL" id="KAH3729543.1"/>
    </source>
</evidence>
<accession>A0A9D4CQ41</accession>
<evidence type="ECO:0000256" key="1">
    <source>
        <dbReference type="SAM" id="MobiDB-lite"/>
    </source>
</evidence>
<proteinExistence type="predicted"/>
<comment type="caution">
    <text evidence="2">The sequence shown here is derived from an EMBL/GenBank/DDBJ whole genome shotgun (WGS) entry which is preliminary data.</text>
</comment>
<name>A0A9D4CQ41_DREPO</name>
<organism evidence="2 3">
    <name type="scientific">Dreissena polymorpha</name>
    <name type="common">Zebra mussel</name>
    <name type="synonym">Mytilus polymorpha</name>
    <dbReference type="NCBI Taxonomy" id="45954"/>
    <lineage>
        <taxon>Eukaryota</taxon>
        <taxon>Metazoa</taxon>
        <taxon>Spiralia</taxon>
        <taxon>Lophotrochozoa</taxon>
        <taxon>Mollusca</taxon>
        <taxon>Bivalvia</taxon>
        <taxon>Autobranchia</taxon>
        <taxon>Heteroconchia</taxon>
        <taxon>Euheterodonta</taxon>
        <taxon>Imparidentia</taxon>
        <taxon>Neoheterodontei</taxon>
        <taxon>Myida</taxon>
        <taxon>Dreissenoidea</taxon>
        <taxon>Dreissenidae</taxon>
        <taxon>Dreissena</taxon>
    </lineage>
</organism>
<feature type="region of interest" description="Disordered" evidence="1">
    <location>
        <begin position="213"/>
        <end position="233"/>
    </location>
</feature>